<sequence length="183" mass="20659">MGCIQSSEKKNANHRSLLLLGIDGAGSTTVLYQLVQHERVETIPTLAFNRETLTFEGMEYEIWDIGGNDKVRPLWTKYAREAHAIIYVVDATDKNRLPMAAQELKLFIDDSENNHYPTSKNPLLIFANKQEMDGAKNVDEMREALGMDSLPFSNYKIVGCSAKTGDSLNEGLHWLTQQLKEPE</sequence>
<dbReference type="AlphaFoldDB" id="A0AAV8V0L0"/>
<dbReference type="Pfam" id="PF00025">
    <property type="entry name" value="Arf"/>
    <property type="match status" value="1"/>
</dbReference>
<evidence type="ECO:0000256" key="2">
    <source>
        <dbReference type="ARBA" id="ARBA00022741"/>
    </source>
</evidence>
<evidence type="ECO:0000256" key="5">
    <source>
        <dbReference type="PIRSR" id="PIRSR606689-2"/>
    </source>
</evidence>
<name>A0AAV8V0L0_9RHOD</name>
<dbReference type="PROSITE" id="PS51417">
    <property type="entry name" value="ARF"/>
    <property type="match status" value="1"/>
</dbReference>
<keyword evidence="3 4" id="KW-0342">GTP-binding</keyword>
<evidence type="ECO:0000256" key="4">
    <source>
        <dbReference type="PIRSR" id="PIRSR606689-1"/>
    </source>
</evidence>
<dbReference type="PANTHER" id="PTHR11711">
    <property type="entry name" value="ADP RIBOSYLATION FACTOR-RELATED"/>
    <property type="match status" value="1"/>
</dbReference>
<dbReference type="Proteomes" id="UP001157974">
    <property type="component" value="Unassembled WGS sequence"/>
</dbReference>
<dbReference type="GO" id="GO:0003924">
    <property type="term" value="F:GTPase activity"/>
    <property type="evidence" value="ECO:0007669"/>
    <property type="project" value="InterPro"/>
</dbReference>
<comment type="caution">
    <text evidence="6">The sequence shown here is derived from an EMBL/GenBank/DDBJ whole genome shotgun (WGS) entry which is preliminary data.</text>
</comment>
<keyword evidence="5" id="KW-0460">Magnesium</keyword>
<dbReference type="InterPro" id="IPR027417">
    <property type="entry name" value="P-loop_NTPase"/>
</dbReference>
<dbReference type="SUPFAM" id="SSF52540">
    <property type="entry name" value="P-loop containing nucleoside triphosphate hydrolases"/>
    <property type="match status" value="1"/>
</dbReference>
<keyword evidence="7" id="KW-1185">Reference proteome</keyword>
<dbReference type="GO" id="GO:0046872">
    <property type="term" value="F:metal ion binding"/>
    <property type="evidence" value="ECO:0007669"/>
    <property type="project" value="UniProtKB-KW"/>
</dbReference>
<comment type="similarity">
    <text evidence="1">Belongs to the small GTPase superfamily. Arf family.</text>
</comment>
<dbReference type="PRINTS" id="PR00328">
    <property type="entry name" value="SAR1GTPBP"/>
</dbReference>
<feature type="binding site" evidence="4">
    <location>
        <begin position="21"/>
        <end position="28"/>
    </location>
    <ligand>
        <name>GTP</name>
        <dbReference type="ChEBI" id="CHEBI:37565"/>
    </ligand>
</feature>
<dbReference type="InterPro" id="IPR024156">
    <property type="entry name" value="Small_GTPase_ARF"/>
</dbReference>
<feature type="binding site" evidence="4">
    <location>
        <position position="67"/>
    </location>
    <ligand>
        <name>GTP</name>
        <dbReference type="ChEBI" id="CHEBI:37565"/>
    </ligand>
</feature>
<feature type="binding site" evidence="5">
    <location>
        <position position="45"/>
    </location>
    <ligand>
        <name>Mg(2+)</name>
        <dbReference type="ChEBI" id="CHEBI:18420"/>
    </ligand>
</feature>
<feature type="binding site" evidence="4">
    <location>
        <begin position="128"/>
        <end position="131"/>
    </location>
    <ligand>
        <name>GTP</name>
        <dbReference type="ChEBI" id="CHEBI:37565"/>
    </ligand>
</feature>
<dbReference type="SMART" id="SM00177">
    <property type="entry name" value="ARF"/>
    <property type="match status" value="1"/>
</dbReference>
<dbReference type="GO" id="GO:0005525">
    <property type="term" value="F:GTP binding"/>
    <property type="evidence" value="ECO:0007669"/>
    <property type="project" value="UniProtKB-KW"/>
</dbReference>
<evidence type="ECO:0000313" key="7">
    <source>
        <dbReference type="Proteomes" id="UP001157974"/>
    </source>
</evidence>
<feature type="binding site" evidence="5">
    <location>
        <position position="28"/>
    </location>
    <ligand>
        <name>Mg(2+)</name>
        <dbReference type="ChEBI" id="CHEBI:18420"/>
    </ligand>
</feature>
<reference evidence="6 7" key="1">
    <citation type="journal article" date="2023" name="Nat. Commun.">
        <title>Origin of minicircular mitochondrial genomes in red algae.</title>
        <authorList>
            <person name="Lee Y."/>
            <person name="Cho C.H."/>
            <person name="Lee Y.M."/>
            <person name="Park S.I."/>
            <person name="Yang J.H."/>
            <person name="West J.A."/>
            <person name="Bhattacharya D."/>
            <person name="Yoon H.S."/>
        </authorList>
    </citation>
    <scope>NUCLEOTIDE SEQUENCE [LARGE SCALE GENOMIC DNA]</scope>
    <source>
        <strain evidence="6 7">CCMP1338</strain>
        <tissue evidence="6">Whole cell</tissue>
    </source>
</reference>
<dbReference type="EMBL" id="JAMWBK010000001">
    <property type="protein sequence ID" value="KAJ8908400.1"/>
    <property type="molecule type" value="Genomic_DNA"/>
</dbReference>
<dbReference type="CDD" id="cd00878">
    <property type="entry name" value="Arf_Arl"/>
    <property type="match status" value="1"/>
</dbReference>
<dbReference type="Gene3D" id="3.40.50.300">
    <property type="entry name" value="P-loop containing nucleotide triphosphate hydrolases"/>
    <property type="match status" value="1"/>
</dbReference>
<dbReference type="InterPro" id="IPR006689">
    <property type="entry name" value="Small_GTPase_ARF/SAR"/>
</dbReference>
<organism evidence="6 7">
    <name type="scientific">Rhodosorus marinus</name>
    <dbReference type="NCBI Taxonomy" id="101924"/>
    <lineage>
        <taxon>Eukaryota</taxon>
        <taxon>Rhodophyta</taxon>
        <taxon>Stylonematophyceae</taxon>
        <taxon>Stylonematales</taxon>
        <taxon>Stylonemataceae</taxon>
        <taxon>Rhodosorus</taxon>
    </lineage>
</organism>
<keyword evidence="2 4" id="KW-0547">Nucleotide-binding</keyword>
<accession>A0AAV8V0L0</accession>
<evidence type="ECO:0000256" key="1">
    <source>
        <dbReference type="ARBA" id="ARBA00010290"/>
    </source>
</evidence>
<evidence type="ECO:0000256" key="3">
    <source>
        <dbReference type="ARBA" id="ARBA00023134"/>
    </source>
</evidence>
<protein>
    <submittedName>
        <fullName evidence="6">Uncharacterized protein</fullName>
    </submittedName>
</protein>
<dbReference type="SMART" id="SM00178">
    <property type="entry name" value="SAR"/>
    <property type="match status" value="1"/>
</dbReference>
<proteinExistence type="inferred from homology"/>
<gene>
    <name evidence="6" type="ORF">NDN08_005109</name>
</gene>
<evidence type="ECO:0000313" key="6">
    <source>
        <dbReference type="EMBL" id="KAJ8908400.1"/>
    </source>
</evidence>
<keyword evidence="5" id="KW-0479">Metal-binding</keyword>
<dbReference type="FunFam" id="3.40.50.300:FF:001166">
    <property type="entry name" value="ADP-ribosylation factor D"/>
    <property type="match status" value="1"/>
</dbReference>